<dbReference type="SUPFAM" id="SSF89392">
    <property type="entry name" value="Prokaryotic lipoproteins and lipoprotein localization factors"/>
    <property type="match status" value="1"/>
</dbReference>
<gene>
    <name evidence="1" type="ORF">GF339_04575</name>
</gene>
<evidence type="ECO:0000313" key="1">
    <source>
        <dbReference type="EMBL" id="MBD3323834.1"/>
    </source>
</evidence>
<sequence>MERKSLRRPAALFLLIISLIIVTGCPQKPLPPPLIPGAEFAELSSEEVAQRITRRAEAFHNLRGLGKVRIQTWDKRYKFSEVFVLETPTRFRLETLGFLDQPVIFLTSNDTMLSLYSKKQNVYYRGIASQENLFRLSGINLSVENMILVLSGNPPQLSPRNIEWSLPLPKIQQYYLERISLAQNIIQRIWYSPQQDTISHVQESLLSSGTVTLDVAFEDYRAEAGEYPIPAKILIDRPLDETRVEISYSFYDVNQQLDPELFQFTPPSTAKTYFIDDKTLEEIERLAPYEEFRMQEPEQ</sequence>
<accession>A0A9D5Q4L3</accession>
<name>A0A9D5Q4L3_9BACT</name>
<dbReference type="Proteomes" id="UP000649604">
    <property type="component" value="Unassembled WGS sequence"/>
</dbReference>
<proteinExistence type="predicted"/>
<dbReference type="PROSITE" id="PS51257">
    <property type="entry name" value="PROKAR_LIPOPROTEIN"/>
    <property type="match status" value="1"/>
</dbReference>
<organism evidence="1 2">
    <name type="scientific">candidate division KSB3 bacterium</name>
    <dbReference type="NCBI Taxonomy" id="2044937"/>
    <lineage>
        <taxon>Bacteria</taxon>
        <taxon>candidate division KSB3</taxon>
    </lineage>
</organism>
<dbReference type="EMBL" id="WJJP01000141">
    <property type="protein sequence ID" value="MBD3323834.1"/>
    <property type="molecule type" value="Genomic_DNA"/>
</dbReference>
<dbReference type="InterPro" id="IPR029046">
    <property type="entry name" value="LolA/LolB/LppX"/>
</dbReference>
<dbReference type="Gene3D" id="2.50.20.10">
    <property type="entry name" value="Lipoprotein localisation LolA/LolB/LppX"/>
    <property type="match status" value="1"/>
</dbReference>
<comment type="caution">
    <text evidence="1">The sequence shown here is derived from an EMBL/GenBank/DDBJ whole genome shotgun (WGS) entry which is preliminary data.</text>
</comment>
<dbReference type="AlphaFoldDB" id="A0A9D5Q4L3"/>
<reference evidence="1" key="1">
    <citation type="submission" date="2019-11" db="EMBL/GenBank/DDBJ databases">
        <title>Microbial mats filling the niche in hypersaline microbial mats.</title>
        <authorList>
            <person name="Wong H.L."/>
            <person name="Macleod F.I."/>
            <person name="White R.A. III"/>
            <person name="Burns B.P."/>
        </authorList>
    </citation>
    <scope>NUCLEOTIDE SEQUENCE</scope>
    <source>
        <strain evidence="1">Rbin_158</strain>
    </source>
</reference>
<protein>
    <submittedName>
        <fullName evidence="1">DUF4292 domain-containing protein</fullName>
    </submittedName>
</protein>
<evidence type="ECO:0000313" key="2">
    <source>
        <dbReference type="Proteomes" id="UP000649604"/>
    </source>
</evidence>